<evidence type="ECO:0008006" key="4">
    <source>
        <dbReference type="Google" id="ProtNLM"/>
    </source>
</evidence>
<accession>A0A7S3ZQV5</accession>
<proteinExistence type="predicted"/>
<gene>
    <name evidence="1" type="ORF">PCAL00307_LOCUS6497</name>
    <name evidence="2" type="ORF">PECAL_6P07980</name>
</gene>
<evidence type="ECO:0000313" key="2">
    <source>
        <dbReference type="EMBL" id="CAH0379197.1"/>
    </source>
</evidence>
<evidence type="ECO:0000313" key="1">
    <source>
        <dbReference type="EMBL" id="CAE0691061.1"/>
    </source>
</evidence>
<dbReference type="Proteomes" id="UP000789595">
    <property type="component" value="Unassembled WGS sequence"/>
</dbReference>
<dbReference type="PANTHER" id="PTHR12203:SF35">
    <property type="entry name" value="PROTEIN O-GLUCOSYLTRANSFERASE 1"/>
    <property type="match status" value="1"/>
</dbReference>
<dbReference type="InterPro" id="IPR051091">
    <property type="entry name" value="O-Glucosyltr/Glycosyltrsf_90"/>
</dbReference>
<evidence type="ECO:0000313" key="3">
    <source>
        <dbReference type="Proteomes" id="UP000789595"/>
    </source>
</evidence>
<name>A0A7S3ZQV5_9STRA</name>
<organism evidence="1">
    <name type="scientific">Pelagomonas calceolata</name>
    <dbReference type="NCBI Taxonomy" id="35677"/>
    <lineage>
        <taxon>Eukaryota</taxon>
        <taxon>Sar</taxon>
        <taxon>Stramenopiles</taxon>
        <taxon>Ochrophyta</taxon>
        <taxon>Pelagophyceae</taxon>
        <taxon>Pelagomonadales</taxon>
        <taxon>Pelagomonadaceae</taxon>
        <taxon>Pelagomonas</taxon>
    </lineage>
</organism>
<dbReference type="PANTHER" id="PTHR12203">
    <property type="entry name" value="KDEL LYS-ASP-GLU-LEU CONTAINING - RELATED"/>
    <property type="match status" value="1"/>
</dbReference>
<keyword evidence="3" id="KW-1185">Reference proteome</keyword>
<dbReference type="OrthoDB" id="201324at2759"/>
<dbReference type="AlphaFoldDB" id="A0A7S3ZQV5"/>
<dbReference type="EMBL" id="HBIW01007713">
    <property type="protein sequence ID" value="CAE0691061.1"/>
    <property type="molecule type" value="Transcribed_RNA"/>
</dbReference>
<sequence>MRLYAGLWLAAACAYDQHNEVDARIRKALKKSLEPYPKGESKDDAIHYVRDVLSFPESAVLVYDHHVIVDRRFLRPEKSRKHVNFLASIVAKQKSIKNAAYAFSGNSTGLCGRDMGAKRAPYPCVIIAKAYGTKQPGVLVPNPYHHDLDYWSALRDHIKARASSRPWKTRLPLVFWRGNVLDRWHAPDDPRYAGDSCENEFGNHARLAAMAESVLHPDLVDVKCFSKHKCRARDPDERPCPDEQYLYSDTMRRVQRNSSLITDHGHVAKENYTRYKYVLNLPGSTSGSYSRNLNHLWFLGSVVLFWKARFTEWYFPALTEGATHLTVDSSTLALAVRMLEENPKDAKVLREKASDVDHRIMCPSCLAAYVSEVIDEVRAHFALGKLLDDPCATHAFFDALNCQRRDLVIIRATARPAGSFDVSEFMQRRLTTNTTFAKTTCHEIASRAHAECRARDRSILGWLRAKLGGWHTAQVSSLDEPPGTRRLRG</sequence>
<reference evidence="2" key="2">
    <citation type="submission" date="2021-11" db="EMBL/GenBank/DDBJ databases">
        <authorList>
            <consortium name="Genoscope - CEA"/>
            <person name="William W."/>
        </authorList>
    </citation>
    <scope>NUCLEOTIDE SEQUENCE</scope>
</reference>
<reference evidence="1" key="1">
    <citation type="submission" date="2021-01" db="EMBL/GenBank/DDBJ databases">
        <authorList>
            <person name="Corre E."/>
            <person name="Pelletier E."/>
            <person name="Niang G."/>
            <person name="Scheremetjew M."/>
            <person name="Finn R."/>
            <person name="Kale V."/>
            <person name="Holt S."/>
            <person name="Cochrane G."/>
            <person name="Meng A."/>
            <person name="Brown T."/>
            <person name="Cohen L."/>
        </authorList>
    </citation>
    <scope>NUCLEOTIDE SEQUENCE</scope>
    <source>
        <strain evidence="1">CCMP1756</strain>
    </source>
</reference>
<protein>
    <recommendedName>
        <fullName evidence="4">Glycosyl transferase CAP10 domain-containing protein</fullName>
    </recommendedName>
</protein>
<dbReference type="EMBL" id="CAKKNE010000006">
    <property type="protein sequence ID" value="CAH0379197.1"/>
    <property type="molecule type" value="Genomic_DNA"/>
</dbReference>